<evidence type="ECO:0000256" key="2">
    <source>
        <dbReference type="ARBA" id="ARBA00022801"/>
    </source>
</evidence>
<dbReference type="InterPro" id="IPR035971">
    <property type="entry name" value="CBD_sf"/>
</dbReference>
<reference evidence="6 7" key="1">
    <citation type="journal article" date="2015" name="Sci. Rep.">
        <title>Chromosome-level genome map provides insights into diverse defense mechanisms in the medicinal fungus Ganoderma sinense.</title>
        <authorList>
            <person name="Zhu Y."/>
            <person name="Xu J."/>
            <person name="Sun C."/>
            <person name="Zhou S."/>
            <person name="Xu H."/>
            <person name="Nelson D.R."/>
            <person name="Qian J."/>
            <person name="Song J."/>
            <person name="Luo H."/>
            <person name="Xiang L."/>
            <person name="Li Y."/>
            <person name="Xu Z."/>
            <person name="Ji A."/>
            <person name="Wang L."/>
            <person name="Lu S."/>
            <person name="Hayward A."/>
            <person name="Sun W."/>
            <person name="Li X."/>
            <person name="Schwartz D.C."/>
            <person name="Wang Y."/>
            <person name="Chen S."/>
        </authorList>
    </citation>
    <scope>NUCLEOTIDE SEQUENCE [LARGE SCALE GENOMIC DNA]</scope>
    <source>
        <strain evidence="6 7">ZZ0214-1</strain>
    </source>
</reference>
<keyword evidence="1 4" id="KW-0732">Signal</keyword>
<dbReference type="EMBL" id="AYKW01000067">
    <property type="protein sequence ID" value="PIL24246.1"/>
    <property type="molecule type" value="Genomic_DNA"/>
</dbReference>
<dbReference type="Gene3D" id="2.60.40.1210">
    <property type="entry name" value="Cellobiose dehydrogenase, cytochrome domain"/>
    <property type="match status" value="1"/>
</dbReference>
<evidence type="ECO:0000259" key="5">
    <source>
        <dbReference type="PROSITE" id="PS51164"/>
    </source>
</evidence>
<organism evidence="6 7">
    <name type="scientific">Ganoderma sinense ZZ0214-1</name>
    <dbReference type="NCBI Taxonomy" id="1077348"/>
    <lineage>
        <taxon>Eukaryota</taxon>
        <taxon>Fungi</taxon>
        <taxon>Dikarya</taxon>
        <taxon>Basidiomycota</taxon>
        <taxon>Agaricomycotina</taxon>
        <taxon>Agaricomycetes</taxon>
        <taxon>Polyporales</taxon>
        <taxon>Polyporaceae</taxon>
        <taxon>Ganoderma</taxon>
    </lineage>
</organism>
<proteinExistence type="predicted"/>
<sequence>MARKLLIAGFAIAAASLASAQVASSYCDTTSGLCFQGYTDTAMDMTIGVVLPPLATPPSDEYIVQMVVPASYGWSGISMGGQMTNSLLVPFWPNGDDIVLGPRWADDYVLPTAYAGPKITLLPASTVNSTHVNAIFRCQNCTVWDGGSLGSGNLNGTAVFAYVASTMTGVDDPSDVNSSFSEHDYFGFFGMDLSAAHSSSYTQYVSGGASSTTAPSASSSTPTTPSSTSSAPAATQTEYGQCGGTGWTGPTICAAGLTCIAVSPPYYNSDDNLQTIYTKLTQKAFTELHGKPVRAGYVKYEWNNSFYNLDDDSDYSVFAWRLKSTSLGHESTPVLFLRDPSAPLPPSTEYRNASFYMFRPRPIVSPSPLDGVSLRSGKSRKKAAKAEEDDGVPNFKKEFERFHGENGVRTIMGSIGPVNNVRMLLKSGYRHVYISRKFAIQNGFIPRDAAPGHYGYSGLVNLGKWPITVGRTRTTHSVYLSEETHFDVVLGRSFVELRQIKFDPVDPTDVSS</sequence>
<dbReference type="OrthoDB" id="6600758at2759"/>
<dbReference type="GO" id="GO:0005576">
    <property type="term" value="C:extracellular region"/>
    <property type="evidence" value="ECO:0007669"/>
    <property type="project" value="InterPro"/>
</dbReference>
<dbReference type="InterPro" id="IPR000254">
    <property type="entry name" value="CBD"/>
</dbReference>
<keyword evidence="7" id="KW-1185">Reference proteome</keyword>
<dbReference type="GO" id="GO:0030248">
    <property type="term" value="F:cellulose binding"/>
    <property type="evidence" value="ECO:0007669"/>
    <property type="project" value="InterPro"/>
</dbReference>
<dbReference type="SUPFAM" id="SSF57180">
    <property type="entry name" value="Cellulose-binding domain"/>
    <property type="match status" value="1"/>
</dbReference>
<dbReference type="PANTHER" id="PTHR47797:SF5">
    <property type="entry name" value="CELLOBIOSE DEHYDROGENASE CYTOCHROME DOMAIN-CONTAINING PROTEIN"/>
    <property type="match status" value="1"/>
</dbReference>
<dbReference type="Pfam" id="PF00734">
    <property type="entry name" value="CBM_1"/>
    <property type="match status" value="1"/>
</dbReference>
<name>A0A2G8RRV7_9APHY</name>
<dbReference type="GO" id="GO:0016787">
    <property type="term" value="F:hydrolase activity"/>
    <property type="evidence" value="ECO:0007669"/>
    <property type="project" value="UniProtKB-KW"/>
</dbReference>
<feature type="signal peptide" evidence="4">
    <location>
        <begin position="1"/>
        <end position="20"/>
    </location>
</feature>
<dbReference type="Pfam" id="PF16010">
    <property type="entry name" value="CDH-cyt"/>
    <property type="match status" value="1"/>
</dbReference>
<feature type="chain" id="PRO_5013822626" description="CBM1 domain-containing protein" evidence="4">
    <location>
        <begin position="21"/>
        <end position="512"/>
    </location>
</feature>
<feature type="domain" description="CBM1" evidence="5">
    <location>
        <begin position="234"/>
        <end position="271"/>
    </location>
</feature>
<dbReference type="STRING" id="1077348.A0A2G8RRV7"/>
<dbReference type="CDD" id="cd09630">
    <property type="entry name" value="CDH_like_cytochrome"/>
    <property type="match status" value="1"/>
</dbReference>
<dbReference type="SMART" id="SM00236">
    <property type="entry name" value="fCBD"/>
    <property type="match status" value="1"/>
</dbReference>
<keyword evidence="2" id="KW-0378">Hydrolase</keyword>
<gene>
    <name evidence="6" type="ORF">GSI_13999</name>
</gene>
<accession>A0A2G8RRV7</accession>
<comment type="caution">
    <text evidence="6">The sequence shown here is derived from an EMBL/GenBank/DDBJ whole genome shotgun (WGS) entry which is preliminary data.</text>
</comment>
<feature type="region of interest" description="Disordered" evidence="3">
    <location>
        <begin position="369"/>
        <end position="390"/>
    </location>
</feature>
<dbReference type="AlphaFoldDB" id="A0A2G8RRV7"/>
<dbReference type="PANTHER" id="PTHR47797">
    <property type="entry name" value="DEHYDROGENASE, PUTATIVE (AFU_ORTHOLOGUE AFUA_8G05805)-RELATED"/>
    <property type="match status" value="1"/>
</dbReference>
<evidence type="ECO:0000313" key="6">
    <source>
        <dbReference type="EMBL" id="PIL24246.1"/>
    </source>
</evidence>
<protein>
    <recommendedName>
        <fullName evidence="5">CBM1 domain-containing protein</fullName>
    </recommendedName>
</protein>
<evidence type="ECO:0000256" key="1">
    <source>
        <dbReference type="ARBA" id="ARBA00022729"/>
    </source>
</evidence>
<feature type="region of interest" description="Disordered" evidence="3">
    <location>
        <begin position="212"/>
        <end position="235"/>
    </location>
</feature>
<dbReference type="SUPFAM" id="SSF49344">
    <property type="entry name" value="CBD9-like"/>
    <property type="match status" value="1"/>
</dbReference>
<evidence type="ECO:0000256" key="4">
    <source>
        <dbReference type="SAM" id="SignalP"/>
    </source>
</evidence>
<dbReference type="InterPro" id="IPR015920">
    <property type="entry name" value="Cellobiose_DH-like_cyt"/>
</dbReference>
<evidence type="ECO:0000256" key="3">
    <source>
        <dbReference type="SAM" id="MobiDB-lite"/>
    </source>
</evidence>
<dbReference type="Proteomes" id="UP000230002">
    <property type="component" value="Unassembled WGS sequence"/>
</dbReference>
<evidence type="ECO:0000313" key="7">
    <source>
        <dbReference type="Proteomes" id="UP000230002"/>
    </source>
</evidence>
<dbReference type="PROSITE" id="PS51164">
    <property type="entry name" value="CBM1_2"/>
    <property type="match status" value="1"/>
</dbReference>
<dbReference type="GO" id="GO:0005975">
    <property type="term" value="P:carbohydrate metabolic process"/>
    <property type="evidence" value="ECO:0007669"/>
    <property type="project" value="InterPro"/>
</dbReference>